<dbReference type="AlphaFoldDB" id="A0AAD5GUT9"/>
<comment type="similarity">
    <text evidence="1">Belongs to the jacalin lectin family.</text>
</comment>
<organism evidence="4 5">
    <name type="scientific">Ambrosia artemisiifolia</name>
    <name type="common">Common ragweed</name>
    <dbReference type="NCBI Taxonomy" id="4212"/>
    <lineage>
        <taxon>Eukaryota</taxon>
        <taxon>Viridiplantae</taxon>
        <taxon>Streptophyta</taxon>
        <taxon>Embryophyta</taxon>
        <taxon>Tracheophyta</taxon>
        <taxon>Spermatophyta</taxon>
        <taxon>Magnoliopsida</taxon>
        <taxon>eudicotyledons</taxon>
        <taxon>Gunneridae</taxon>
        <taxon>Pentapetalae</taxon>
        <taxon>asterids</taxon>
        <taxon>campanulids</taxon>
        <taxon>Asterales</taxon>
        <taxon>Asteraceae</taxon>
        <taxon>Asteroideae</taxon>
        <taxon>Heliantheae alliance</taxon>
        <taxon>Heliantheae</taxon>
        <taxon>Ambrosia</taxon>
    </lineage>
</organism>
<keyword evidence="5" id="KW-1185">Reference proteome</keyword>
<proteinExistence type="inferred from homology"/>
<dbReference type="GO" id="GO:0030246">
    <property type="term" value="F:carbohydrate binding"/>
    <property type="evidence" value="ECO:0007669"/>
    <property type="project" value="UniProtKB-KW"/>
</dbReference>
<evidence type="ECO:0000313" key="5">
    <source>
        <dbReference type="Proteomes" id="UP001206925"/>
    </source>
</evidence>
<dbReference type="Pfam" id="PF01419">
    <property type="entry name" value="Jacalin"/>
    <property type="match status" value="2"/>
</dbReference>
<dbReference type="SMART" id="SM00915">
    <property type="entry name" value="Jacalin"/>
    <property type="match status" value="1"/>
</dbReference>
<dbReference type="SUPFAM" id="SSF51101">
    <property type="entry name" value="Mannose-binding lectins"/>
    <property type="match status" value="2"/>
</dbReference>
<feature type="domain" description="Jacalin-type lectin" evidence="3">
    <location>
        <begin position="7"/>
        <end position="157"/>
    </location>
</feature>
<dbReference type="EMBL" id="JAMZMK010005535">
    <property type="protein sequence ID" value="KAI7753146.1"/>
    <property type="molecule type" value="Genomic_DNA"/>
</dbReference>
<dbReference type="Gene3D" id="2.100.10.30">
    <property type="entry name" value="Jacalin-like lectin domain"/>
    <property type="match status" value="2"/>
</dbReference>
<evidence type="ECO:0000259" key="3">
    <source>
        <dbReference type="PROSITE" id="PS51752"/>
    </source>
</evidence>
<dbReference type="PROSITE" id="PS51752">
    <property type="entry name" value="JACALIN_LECTIN"/>
    <property type="match status" value="2"/>
</dbReference>
<gene>
    <name evidence="4" type="ORF">M8C21_026911</name>
</gene>
<dbReference type="InterPro" id="IPR036404">
    <property type="entry name" value="Jacalin-like_lectin_dom_sf"/>
</dbReference>
<feature type="domain" description="Jacalin-type lectin" evidence="3">
    <location>
        <begin position="161"/>
        <end position="303"/>
    </location>
</feature>
<dbReference type="Proteomes" id="UP001206925">
    <property type="component" value="Unassembled WGS sequence"/>
</dbReference>
<accession>A0AAD5GUT9</accession>
<protein>
    <recommendedName>
        <fullName evidence="3">Jacalin-type lectin domain-containing protein</fullName>
    </recommendedName>
</protein>
<keyword evidence="2" id="KW-0430">Lectin</keyword>
<evidence type="ECO:0000313" key="4">
    <source>
        <dbReference type="EMBL" id="KAI7753146.1"/>
    </source>
</evidence>
<evidence type="ECO:0000256" key="1">
    <source>
        <dbReference type="ARBA" id="ARBA00006568"/>
    </source>
</evidence>
<name>A0AAD5GUT9_AMBAR</name>
<comment type="caution">
    <text evidence="4">The sequence shown here is derived from an EMBL/GenBank/DDBJ whole genome shotgun (WGS) entry which is preliminary data.</text>
</comment>
<evidence type="ECO:0000256" key="2">
    <source>
        <dbReference type="ARBA" id="ARBA00022734"/>
    </source>
</evidence>
<sequence length="303" mass="33489">MAASDNAVMFGPWGRTFTGKFWKYELPELPIVLGQETAIIIRYKENTPGINYIKVVPLLDKDNIENQPEGSGPVVGDTTVILLGADEFIKEFTFGFSEPDAKYLSWIYLVDNKNQQHGPFGTLTTPKFSFTVTKGKLVGFFGWNEGPISSFGVELASSDNVVMVGPWGLNEGITWHHQVKAQCTNIIINYGVRVNRITVDPDENSGKNKDNIKHHLKRSGDGDYIKEITLGPDECIKDCFVFVKPDTKCLSALGLSTNKDMYGTYGTVDDTSVFPLPVTKGKLLGFFGNNEVPINSIGFEFAP</sequence>
<dbReference type="PANTHER" id="PTHR46506">
    <property type="entry name" value="OS05G0143600 PROTEIN"/>
    <property type="match status" value="1"/>
</dbReference>
<dbReference type="InterPro" id="IPR001229">
    <property type="entry name" value="Jacalin-like_lectin_dom"/>
</dbReference>
<reference evidence="4" key="1">
    <citation type="submission" date="2022-06" db="EMBL/GenBank/DDBJ databases">
        <title>Uncovering the hologenomic basis of an extraordinary plant invasion.</title>
        <authorList>
            <person name="Bieker V.C."/>
            <person name="Martin M.D."/>
            <person name="Gilbert T."/>
            <person name="Hodgins K."/>
            <person name="Battlay P."/>
            <person name="Petersen B."/>
            <person name="Wilson J."/>
        </authorList>
    </citation>
    <scope>NUCLEOTIDE SEQUENCE</scope>
    <source>
        <strain evidence="4">AA19_3_7</strain>
        <tissue evidence="4">Leaf</tissue>
    </source>
</reference>